<dbReference type="GeneID" id="20330042"/>
<organism evidence="1 2">
    <name type="scientific">Opisthorchis viverrini</name>
    <name type="common">Southeast Asian liver fluke</name>
    <dbReference type="NCBI Taxonomy" id="6198"/>
    <lineage>
        <taxon>Eukaryota</taxon>
        <taxon>Metazoa</taxon>
        <taxon>Spiralia</taxon>
        <taxon>Lophotrochozoa</taxon>
        <taxon>Platyhelminthes</taxon>
        <taxon>Trematoda</taxon>
        <taxon>Digenea</taxon>
        <taxon>Opisthorchiida</taxon>
        <taxon>Opisthorchiata</taxon>
        <taxon>Opisthorchiidae</taxon>
        <taxon>Opisthorchis</taxon>
    </lineage>
</organism>
<dbReference type="KEGG" id="ovi:T265_15877"/>
<sequence>MWLGFRAFEDRRVRVVCTAKLTGGLLGYAYYYKAHASPHERPELRSHFQGPQSKDTMTTLVLLLAFSLYNCGEDPLDDCKFSIDDGICPRFR</sequence>
<evidence type="ECO:0000313" key="1">
    <source>
        <dbReference type="EMBL" id="KER18705.1"/>
    </source>
</evidence>
<feature type="non-terminal residue" evidence="1">
    <location>
        <position position="92"/>
    </location>
</feature>
<dbReference type="Proteomes" id="UP000054324">
    <property type="component" value="Unassembled WGS sequence"/>
</dbReference>
<accession>A0A074Z650</accession>
<gene>
    <name evidence="1" type="ORF">T265_15877</name>
</gene>
<name>A0A074Z650_OPIVI</name>
<dbReference type="EMBL" id="KL598519">
    <property type="protein sequence ID" value="KER18705.1"/>
    <property type="molecule type" value="Genomic_DNA"/>
</dbReference>
<dbReference type="AlphaFoldDB" id="A0A074Z650"/>
<dbReference type="CTD" id="20330042"/>
<evidence type="ECO:0000313" key="2">
    <source>
        <dbReference type="Proteomes" id="UP000054324"/>
    </source>
</evidence>
<reference evidence="1 2" key="1">
    <citation type="submission" date="2013-11" db="EMBL/GenBank/DDBJ databases">
        <title>Opisthorchis viverrini - life in the bile duct.</title>
        <authorList>
            <person name="Young N.D."/>
            <person name="Nagarajan N."/>
            <person name="Lin S.J."/>
            <person name="Korhonen P.K."/>
            <person name="Jex A.R."/>
            <person name="Hall R.S."/>
            <person name="Safavi-Hemami H."/>
            <person name="Kaewkong W."/>
            <person name="Bertrand D."/>
            <person name="Gao S."/>
            <person name="Seet Q."/>
            <person name="Wongkham S."/>
            <person name="Teh B.T."/>
            <person name="Wongkham C."/>
            <person name="Intapan P.M."/>
            <person name="Maleewong W."/>
            <person name="Yang X."/>
            <person name="Hu M."/>
            <person name="Wang Z."/>
            <person name="Hofmann A."/>
            <person name="Sternberg P.W."/>
            <person name="Tan P."/>
            <person name="Wang J."/>
            <person name="Gasser R.B."/>
        </authorList>
    </citation>
    <scope>NUCLEOTIDE SEQUENCE [LARGE SCALE GENOMIC DNA]</scope>
</reference>
<proteinExistence type="predicted"/>
<keyword evidence="2" id="KW-1185">Reference proteome</keyword>
<dbReference type="RefSeq" id="XP_009177548.1">
    <property type="nucleotide sequence ID" value="XM_009179284.1"/>
</dbReference>
<protein>
    <submittedName>
        <fullName evidence="1">Uncharacterized protein</fullName>
    </submittedName>
</protein>